<dbReference type="EMBL" id="JABEZV010000010">
    <property type="protein sequence ID" value="MBA0723007.1"/>
    <property type="molecule type" value="Genomic_DNA"/>
</dbReference>
<evidence type="ECO:0000313" key="2">
    <source>
        <dbReference type="Proteomes" id="UP000593574"/>
    </source>
</evidence>
<accession>A0A7J9AG45</accession>
<sequence length="46" mass="5444">MQTLFKHFIQMLCSNMTRQTLTLIHGSRVLNPNPIMRKMKMLKVVI</sequence>
<proteinExistence type="predicted"/>
<dbReference type="AlphaFoldDB" id="A0A7J9AG45"/>
<evidence type="ECO:0000313" key="1">
    <source>
        <dbReference type="EMBL" id="MBA0723007.1"/>
    </source>
</evidence>
<dbReference type="Proteomes" id="UP000593574">
    <property type="component" value="Unassembled WGS sequence"/>
</dbReference>
<reference evidence="1 2" key="1">
    <citation type="journal article" date="2019" name="Genome Biol. Evol.">
        <title>Insights into the evolution of the New World diploid cottons (Gossypium, subgenus Houzingenia) based on genome sequencing.</title>
        <authorList>
            <person name="Grover C.E."/>
            <person name="Arick M.A. 2nd"/>
            <person name="Thrash A."/>
            <person name="Conover J.L."/>
            <person name="Sanders W.S."/>
            <person name="Peterson D.G."/>
            <person name="Frelichowski J.E."/>
            <person name="Scheffler J.A."/>
            <person name="Scheffler B.E."/>
            <person name="Wendel J.F."/>
        </authorList>
    </citation>
    <scope>NUCLEOTIDE SEQUENCE [LARGE SCALE GENOMIC DNA]</scope>
    <source>
        <strain evidence="1">4</strain>
        <tissue evidence="1">Leaf</tissue>
    </source>
</reference>
<name>A0A7J9AG45_9ROSI</name>
<gene>
    <name evidence="1" type="ORF">Golax_003628</name>
</gene>
<keyword evidence="2" id="KW-1185">Reference proteome</keyword>
<comment type="caution">
    <text evidence="1">The sequence shown here is derived from an EMBL/GenBank/DDBJ whole genome shotgun (WGS) entry which is preliminary data.</text>
</comment>
<protein>
    <submittedName>
        <fullName evidence="1">Uncharacterized protein</fullName>
    </submittedName>
</protein>
<organism evidence="1 2">
    <name type="scientific">Gossypium laxum</name>
    <dbReference type="NCBI Taxonomy" id="34288"/>
    <lineage>
        <taxon>Eukaryota</taxon>
        <taxon>Viridiplantae</taxon>
        <taxon>Streptophyta</taxon>
        <taxon>Embryophyta</taxon>
        <taxon>Tracheophyta</taxon>
        <taxon>Spermatophyta</taxon>
        <taxon>Magnoliopsida</taxon>
        <taxon>eudicotyledons</taxon>
        <taxon>Gunneridae</taxon>
        <taxon>Pentapetalae</taxon>
        <taxon>rosids</taxon>
        <taxon>malvids</taxon>
        <taxon>Malvales</taxon>
        <taxon>Malvaceae</taxon>
        <taxon>Malvoideae</taxon>
        <taxon>Gossypium</taxon>
    </lineage>
</organism>